<dbReference type="AlphaFoldDB" id="A0A7W6ALC7"/>
<name>A0A7W6ALC7_9HYPH</name>
<dbReference type="Proteomes" id="UP000517759">
    <property type="component" value="Unassembled WGS sequence"/>
</dbReference>
<dbReference type="EMBL" id="JACIDN010000014">
    <property type="protein sequence ID" value="MBB3905592.1"/>
    <property type="molecule type" value="Genomic_DNA"/>
</dbReference>
<protein>
    <recommendedName>
        <fullName evidence="1">Schlafen AlbA-2 domain-containing protein</fullName>
    </recommendedName>
</protein>
<accession>A0A7W6ALC7</accession>
<organism evidence="3 4">
    <name type="scientific">Methylobacterium brachythecii</name>
    <dbReference type="NCBI Taxonomy" id="1176177"/>
    <lineage>
        <taxon>Bacteria</taxon>
        <taxon>Pseudomonadati</taxon>
        <taxon>Pseudomonadota</taxon>
        <taxon>Alphaproteobacteria</taxon>
        <taxon>Hyphomicrobiales</taxon>
        <taxon>Methylobacteriaceae</taxon>
        <taxon>Methylobacterium</taxon>
    </lineage>
</organism>
<evidence type="ECO:0000313" key="3">
    <source>
        <dbReference type="EMBL" id="MBB3905592.1"/>
    </source>
</evidence>
<dbReference type="Proteomes" id="UP001156881">
    <property type="component" value="Unassembled WGS sequence"/>
</dbReference>
<comment type="caution">
    <text evidence="3">The sequence shown here is derived from an EMBL/GenBank/DDBJ whole genome shotgun (WGS) entry which is preliminary data.</text>
</comment>
<gene>
    <name evidence="2" type="ORF">GCM10007884_45750</name>
    <name evidence="3" type="ORF">GGR33_005132</name>
</gene>
<dbReference type="EMBL" id="BSPG01000045">
    <property type="protein sequence ID" value="GLS46581.1"/>
    <property type="molecule type" value="Genomic_DNA"/>
</dbReference>
<reference evidence="2" key="4">
    <citation type="submission" date="2023-01" db="EMBL/GenBank/DDBJ databases">
        <title>Draft genome sequence of Methylobacterium brachythecii strain NBRC 107710.</title>
        <authorList>
            <person name="Sun Q."/>
            <person name="Mori K."/>
        </authorList>
    </citation>
    <scope>NUCLEOTIDE SEQUENCE</scope>
    <source>
        <strain evidence="2">NBRC 107710</strain>
    </source>
</reference>
<keyword evidence="5" id="KW-1185">Reference proteome</keyword>
<dbReference type="RefSeq" id="WP_183513584.1">
    <property type="nucleotide sequence ID" value="NZ_BSPG01000045.1"/>
</dbReference>
<proteinExistence type="predicted"/>
<dbReference type="PANTHER" id="PTHR30595:SF6">
    <property type="entry name" value="SCHLAFEN ALBA-2 DOMAIN-CONTAINING PROTEIN"/>
    <property type="match status" value="1"/>
</dbReference>
<dbReference type="InterPro" id="IPR038461">
    <property type="entry name" value="Schlafen_AlbA_2_dom_sf"/>
</dbReference>
<feature type="domain" description="Schlafen AlbA-2" evidence="1">
    <location>
        <begin position="27"/>
        <end position="171"/>
    </location>
</feature>
<reference evidence="2" key="1">
    <citation type="journal article" date="2014" name="Int. J. Syst. Evol. Microbiol.">
        <title>Complete genome of a new Firmicutes species belonging to the dominant human colonic microbiota ('Ruminococcus bicirculans') reveals two chromosomes and a selective capacity to utilize plant glucans.</title>
        <authorList>
            <consortium name="NISC Comparative Sequencing Program"/>
            <person name="Wegmann U."/>
            <person name="Louis P."/>
            <person name="Goesmann A."/>
            <person name="Henrissat B."/>
            <person name="Duncan S.H."/>
            <person name="Flint H.J."/>
        </authorList>
    </citation>
    <scope>NUCLEOTIDE SEQUENCE</scope>
    <source>
        <strain evidence="2">NBRC 107710</strain>
    </source>
</reference>
<evidence type="ECO:0000313" key="5">
    <source>
        <dbReference type="Proteomes" id="UP001156881"/>
    </source>
</evidence>
<reference evidence="3 4" key="3">
    <citation type="submission" date="2020-08" db="EMBL/GenBank/DDBJ databases">
        <title>Genomic Encyclopedia of Type Strains, Phase IV (KMG-IV): sequencing the most valuable type-strain genomes for metagenomic binning, comparative biology and taxonomic classification.</title>
        <authorList>
            <person name="Goeker M."/>
        </authorList>
    </citation>
    <scope>NUCLEOTIDE SEQUENCE [LARGE SCALE GENOMIC DNA]</scope>
    <source>
        <strain evidence="3 4">DSM 24105</strain>
    </source>
</reference>
<evidence type="ECO:0000313" key="4">
    <source>
        <dbReference type="Proteomes" id="UP000517759"/>
    </source>
</evidence>
<dbReference type="Pfam" id="PF04326">
    <property type="entry name" value="SLFN_AlbA_2"/>
    <property type="match status" value="1"/>
</dbReference>
<sequence>MSILRKPLEAVTVADLQALIEAEARETGELEFKGALPFKATKGQPETADRWIVKGDRVGELARDEILAEIVAFANAEGGTLVLGLHETKAEPRHAERLEALPNCEGLARRLLDATEDVIEPRLPSVITQAVPAEDGAGYVLIRVGKSLSGPHRLRTTREFYVRRGEKAAKMDVREIKDLTLELARTGDRIEALFQERRAAAQRLWDETSASAEGNCGPILFRATATPLLPLNIPDLTSRRDLWWGGASIEISADGQRWSGGYPSRE</sequence>
<dbReference type="InterPro" id="IPR007421">
    <property type="entry name" value="Schlafen_AlbA_2_dom"/>
</dbReference>
<evidence type="ECO:0000259" key="1">
    <source>
        <dbReference type="Pfam" id="PF04326"/>
    </source>
</evidence>
<dbReference type="PANTHER" id="PTHR30595">
    <property type="entry name" value="GLPR-RELATED TRANSCRIPTIONAL REPRESSOR"/>
    <property type="match status" value="1"/>
</dbReference>
<reference evidence="5" key="2">
    <citation type="journal article" date="2019" name="Int. J. Syst. Evol. Microbiol.">
        <title>The Global Catalogue of Microorganisms (GCM) 10K type strain sequencing project: providing services to taxonomists for standard genome sequencing and annotation.</title>
        <authorList>
            <consortium name="The Broad Institute Genomics Platform"/>
            <consortium name="The Broad Institute Genome Sequencing Center for Infectious Disease"/>
            <person name="Wu L."/>
            <person name="Ma J."/>
        </authorList>
    </citation>
    <scope>NUCLEOTIDE SEQUENCE [LARGE SCALE GENOMIC DNA]</scope>
    <source>
        <strain evidence="5">NBRC 107710</strain>
    </source>
</reference>
<dbReference type="Gene3D" id="3.30.950.30">
    <property type="entry name" value="Schlafen, AAA domain"/>
    <property type="match status" value="1"/>
</dbReference>
<evidence type="ECO:0000313" key="2">
    <source>
        <dbReference type="EMBL" id="GLS46581.1"/>
    </source>
</evidence>